<comment type="caution">
    <text evidence="1">The sequence shown here is derived from an EMBL/GenBank/DDBJ whole genome shotgun (WGS) entry which is preliminary data.</text>
</comment>
<protein>
    <submittedName>
        <fullName evidence="1">Uncharacterized protein</fullName>
    </submittedName>
</protein>
<reference evidence="1 2" key="2">
    <citation type="journal article" date="2022" name="Mol. Ecol. Resour.">
        <title>The genomes of chicory, endive, great burdock and yacon provide insights into Asteraceae paleo-polyploidization history and plant inulin production.</title>
        <authorList>
            <person name="Fan W."/>
            <person name="Wang S."/>
            <person name="Wang H."/>
            <person name="Wang A."/>
            <person name="Jiang F."/>
            <person name="Liu H."/>
            <person name="Zhao H."/>
            <person name="Xu D."/>
            <person name="Zhang Y."/>
        </authorList>
    </citation>
    <scope>NUCLEOTIDE SEQUENCE [LARGE SCALE GENOMIC DNA]</scope>
    <source>
        <strain evidence="2">cv. Niubang</strain>
    </source>
</reference>
<keyword evidence="2" id="KW-1185">Reference proteome</keyword>
<reference evidence="2" key="1">
    <citation type="journal article" date="2022" name="Mol. Ecol. Resour.">
        <title>The genomes of chicory, endive, great burdock and yacon provide insights into Asteraceae palaeo-polyploidization history and plant inulin production.</title>
        <authorList>
            <person name="Fan W."/>
            <person name="Wang S."/>
            <person name="Wang H."/>
            <person name="Wang A."/>
            <person name="Jiang F."/>
            <person name="Liu H."/>
            <person name="Zhao H."/>
            <person name="Xu D."/>
            <person name="Zhang Y."/>
        </authorList>
    </citation>
    <scope>NUCLEOTIDE SEQUENCE [LARGE SCALE GENOMIC DNA]</scope>
    <source>
        <strain evidence="2">cv. Niubang</strain>
    </source>
</reference>
<evidence type="ECO:0000313" key="2">
    <source>
        <dbReference type="Proteomes" id="UP001055879"/>
    </source>
</evidence>
<name>A0ACB8YN44_ARCLA</name>
<proteinExistence type="predicted"/>
<accession>A0ACB8YN44</accession>
<organism evidence="1 2">
    <name type="scientific">Arctium lappa</name>
    <name type="common">Greater burdock</name>
    <name type="synonym">Lappa major</name>
    <dbReference type="NCBI Taxonomy" id="4217"/>
    <lineage>
        <taxon>Eukaryota</taxon>
        <taxon>Viridiplantae</taxon>
        <taxon>Streptophyta</taxon>
        <taxon>Embryophyta</taxon>
        <taxon>Tracheophyta</taxon>
        <taxon>Spermatophyta</taxon>
        <taxon>Magnoliopsida</taxon>
        <taxon>eudicotyledons</taxon>
        <taxon>Gunneridae</taxon>
        <taxon>Pentapetalae</taxon>
        <taxon>asterids</taxon>
        <taxon>campanulids</taxon>
        <taxon>Asterales</taxon>
        <taxon>Asteraceae</taxon>
        <taxon>Carduoideae</taxon>
        <taxon>Cardueae</taxon>
        <taxon>Arctiinae</taxon>
        <taxon>Arctium</taxon>
    </lineage>
</organism>
<gene>
    <name evidence="1" type="ORF">L6452_34677</name>
</gene>
<dbReference type="EMBL" id="CM042058">
    <property type="protein sequence ID" value="KAI3685435.1"/>
    <property type="molecule type" value="Genomic_DNA"/>
</dbReference>
<dbReference type="Proteomes" id="UP001055879">
    <property type="component" value="Linkage Group LG12"/>
</dbReference>
<sequence>MEEERIYNAGCIQEAFRGLLKCLGLESGGEKGGVAADDEIVVADNPPPPQPPLDLPTTYESLPSVDESSTVDPLVEVLASPIDSVATTMDIINTNVGDESNSSTLVSIDEIFNNGTEARIVELIQGNTTFITASLISSGGGGKTH</sequence>
<evidence type="ECO:0000313" key="1">
    <source>
        <dbReference type="EMBL" id="KAI3685435.1"/>
    </source>
</evidence>